<feature type="transmembrane region" description="Helical" evidence="2">
    <location>
        <begin position="326"/>
        <end position="346"/>
    </location>
</feature>
<keyword evidence="2" id="KW-0812">Transmembrane</keyword>
<reference evidence="3 4" key="1">
    <citation type="journal article" date="2019" name="Int. J. Syst. Evol. Microbiol.">
        <title>The Global Catalogue of Microorganisms (GCM) 10K type strain sequencing project: providing services to taxonomists for standard genome sequencing and annotation.</title>
        <authorList>
            <consortium name="The Broad Institute Genomics Platform"/>
            <consortium name="The Broad Institute Genome Sequencing Center for Infectious Disease"/>
            <person name="Wu L."/>
            <person name="Ma J."/>
        </authorList>
    </citation>
    <scope>NUCLEOTIDE SEQUENCE [LARGE SCALE GENOMIC DNA]</scope>
    <source>
        <strain evidence="3 4">SKJ47</strain>
    </source>
</reference>
<feature type="compositionally biased region" description="Basic and acidic residues" evidence="1">
    <location>
        <begin position="12"/>
        <end position="34"/>
    </location>
</feature>
<dbReference type="EMBL" id="JBHSXL010000006">
    <property type="protein sequence ID" value="MFC6892535.1"/>
    <property type="molecule type" value="Genomic_DNA"/>
</dbReference>
<keyword evidence="2" id="KW-1133">Transmembrane helix</keyword>
<organism evidence="3 4">
    <name type="scientific">Halopenitus salinus</name>
    <dbReference type="NCBI Taxonomy" id="1198295"/>
    <lineage>
        <taxon>Archaea</taxon>
        <taxon>Methanobacteriati</taxon>
        <taxon>Methanobacteriota</taxon>
        <taxon>Stenosarchaea group</taxon>
        <taxon>Halobacteria</taxon>
        <taxon>Halobacteriales</taxon>
        <taxon>Haloferacaceae</taxon>
        <taxon>Halopenitus</taxon>
    </lineage>
</organism>
<feature type="transmembrane region" description="Helical" evidence="2">
    <location>
        <begin position="76"/>
        <end position="94"/>
    </location>
</feature>
<keyword evidence="2" id="KW-0472">Membrane</keyword>
<gene>
    <name evidence="3" type="ORF">ACFQE9_07920</name>
</gene>
<feature type="transmembrane region" description="Helical" evidence="2">
    <location>
        <begin position="274"/>
        <end position="298"/>
    </location>
</feature>
<evidence type="ECO:0000313" key="4">
    <source>
        <dbReference type="Proteomes" id="UP001596296"/>
    </source>
</evidence>
<name>A0ABD5USP0_9EURY</name>
<dbReference type="Proteomes" id="UP001596296">
    <property type="component" value="Unassembled WGS sequence"/>
</dbReference>
<proteinExistence type="predicted"/>
<evidence type="ECO:0000313" key="3">
    <source>
        <dbReference type="EMBL" id="MFC6892535.1"/>
    </source>
</evidence>
<feature type="transmembrane region" description="Helical" evidence="2">
    <location>
        <begin position="366"/>
        <end position="387"/>
    </location>
</feature>
<keyword evidence="4" id="KW-1185">Reference proteome</keyword>
<feature type="transmembrane region" description="Helical" evidence="2">
    <location>
        <begin position="144"/>
        <end position="165"/>
    </location>
</feature>
<feature type="transmembrane region" description="Helical" evidence="2">
    <location>
        <begin position="177"/>
        <end position="195"/>
    </location>
</feature>
<evidence type="ECO:0000256" key="2">
    <source>
        <dbReference type="SAM" id="Phobius"/>
    </source>
</evidence>
<feature type="transmembrane region" description="Helical" evidence="2">
    <location>
        <begin position="106"/>
        <end position="132"/>
    </location>
</feature>
<sequence>MVEGETEQAQGEEVRAERRSEYGSDWQRWTDDRGPFYRSCAVPPVDDRTETPAEGERPAVQFTTGITRAVLRNLPVALLAVLAVYVPTTIVQYGRSGRLAVSVPSIGVSTAIVAVPGLLVGGLWLYLLYRLFGSRFRGSTVHRSVVFFATAIPLAAGTVHAAYVAWTNAGTGADPAATVQAGYFLFVLVAGHLVYDGLALRTENLLANLGSTTIVDRETYEAFYDDLTETLGDTISFGPVELPESVTFAVVVALVPILLPMLITPWSWVGTLSYAAYSLVTLFVVAVLYDVFMLVYAFTELLRSDALSYQPFHPDEHGGFRDLGRFATRVNAILLVAGGYVAYRFYAEGILNLPDGGLGGPLVAVTWVVLYLGPVAAYVFLVLFWLYHSFWRLHRRMEEGRRERMEELQRAARAQAGEDADGHTELETDVPAWESLQSAPTWPIKRQSLFGIIVVDAVPVIATFVL</sequence>
<comment type="caution">
    <text evidence="3">The sequence shown here is derived from an EMBL/GenBank/DDBJ whole genome shotgun (WGS) entry which is preliminary data.</text>
</comment>
<feature type="transmembrane region" description="Helical" evidence="2">
    <location>
        <begin position="246"/>
        <end position="268"/>
    </location>
</feature>
<dbReference type="AlphaFoldDB" id="A0ABD5USP0"/>
<dbReference type="RefSeq" id="WP_379742894.1">
    <property type="nucleotide sequence ID" value="NZ_JBHSVN010000001.1"/>
</dbReference>
<feature type="region of interest" description="Disordered" evidence="1">
    <location>
        <begin position="1"/>
        <end position="34"/>
    </location>
</feature>
<evidence type="ECO:0000256" key="1">
    <source>
        <dbReference type="SAM" id="MobiDB-lite"/>
    </source>
</evidence>
<accession>A0ABD5USP0</accession>
<protein>
    <submittedName>
        <fullName evidence="3">Uncharacterized protein</fullName>
    </submittedName>
</protein>